<evidence type="ECO:0000256" key="11">
    <source>
        <dbReference type="ARBA" id="ARBA00023136"/>
    </source>
</evidence>
<evidence type="ECO:0000256" key="3">
    <source>
        <dbReference type="ARBA" id="ARBA00022448"/>
    </source>
</evidence>
<evidence type="ECO:0000256" key="13">
    <source>
        <dbReference type="ARBA" id="ARBA00023237"/>
    </source>
</evidence>
<evidence type="ECO:0000256" key="6">
    <source>
        <dbReference type="ARBA" id="ARBA00022692"/>
    </source>
</evidence>
<dbReference type="InterPro" id="IPR000531">
    <property type="entry name" value="Beta-barrel_TonB"/>
</dbReference>
<evidence type="ECO:0000256" key="7">
    <source>
        <dbReference type="ARBA" id="ARBA00022729"/>
    </source>
</evidence>
<feature type="chain" id="PRO_5003861185" evidence="17">
    <location>
        <begin position="24"/>
        <end position="701"/>
    </location>
</feature>
<dbReference type="GO" id="GO:0009279">
    <property type="term" value="C:cell outer membrane"/>
    <property type="evidence" value="ECO:0007669"/>
    <property type="project" value="UniProtKB-SubCell"/>
</dbReference>
<evidence type="ECO:0000256" key="5">
    <source>
        <dbReference type="ARBA" id="ARBA00022496"/>
    </source>
</evidence>
<dbReference type="PANTHER" id="PTHR32552">
    <property type="entry name" value="FERRICHROME IRON RECEPTOR-RELATED"/>
    <property type="match status" value="1"/>
</dbReference>
<dbReference type="GO" id="GO:0038023">
    <property type="term" value="F:signaling receptor activity"/>
    <property type="evidence" value="ECO:0007669"/>
    <property type="project" value="InterPro"/>
</dbReference>
<keyword evidence="10 16" id="KW-0798">TonB box</keyword>
<gene>
    <name evidence="20" type="ORF">B3C1_16069</name>
</gene>
<dbReference type="PANTHER" id="PTHR32552:SF82">
    <property type="entry name" value="FCUA PROTEIN"/>
    <property type="match status" value="1"/>
</dbReference>
<dbReference type="PATRIC" id="fig|745411.4.peg.3162"/>
<dbReference type="Gene3D" id="2.40.170.20">
    <property type="entry name" value="TonB-dependent receptor, beta-barrel domain"/>
    <property type="match status" value="1"/>
</dbReference>
<protein>
    <submittedName>
        <fullName evidence="20">TonB-dependent siderophore receptor</fullName>
    </submittedName>
</protein>
<dbReference type="Gene3D" id="2.170.130.10">
    <property type="entry name" value="TonB-dependent receptor, plug domain"/>
    <property type="match status" value="1"/>
</dbReference>
<organism evidence="20 21">
    <name type="scientific">Gallaecimonas xiamenensis 3-C-1</name>
    <dbReference type="NCBI Taxonomy" id="745411"/>
    <lineage>
        <taxon>Bacteria</taxon>
        <taxon>Pseudomonadati</taxon>
        <taxon>Pseudomonadota</taxon>
        <taxon>Gammaproteobacteria</taxon>
        <taxon>Enterobacterales</taxon>
        <taxon>Gallaecimonadaceae</taxon>
        <taxon>Gallaecimonas</taxon>
    </lineage>
</organism>
<keyword evidence="8" id="KW-0408">Iron</keyword>
<accession>K2J248</accession>
<evidence type="ECO:0000313" key="21">
    <source>
        <dbReference type="Proteomes" id="UP000006755"/>
    </source>
</evidence>
<feature type="domain" description="TonB-dependent receptor-like beta-barrel" evidence="18">
    <location>
        <begin position="239"/>
        <end position="671"/>
    </location>
</feature>
<dbReference type="InterPro" id="IPR010917">
    <property type="entry name" value="TonB_rcpt_CS"/>
</dbReference>
<feature type="short sequence motif" description="TonB C-terminal box" evidence="15">
    <location>
        <begin position="684"/>
        <end position="701"/>
    </location>
</feature>
<dbReference type="PROSITE" id="PS01156">
    <property type="entry name" value="TONB_DEPENDENT_REC_2"/>
    <property type="match status" value="1"/>
</dbReference>
<dbReference type="GO" id="GO:0015344">
    <property type="term" value="F:siderophore uptake transmembrane transporter activity"/>
    <property type="evidence" value="ECO:0007669"/>
    <property type="project" value="TreeGrafter"/>
</dbReference>
<dbReference type="NCBIfam" id="TIGR01783">
    <property type="entry name" value="TonB-siderophor"/>
    <property type="match status" value="1"/>
</dbReference>
<dbReference type="AlphaFoldDB" id="K2J248"/>
<evidence type="ECO:0000256" key="4">
    <source>
        <dbReference type="ARBA" id="ARBA00022452"/>
    </source>
</evidence>
<comment type="subcellular location">
    <subcellularLocation>
        <location evidence="1 14">Cell outer membrane</location>
        <topology evidence="1 14">Multi-pass membrane protein</topology>
    </subcellularLocation>
</comment>
<evidence type="ECO:0000256" key="16">
    <source>
        <dbReference type="RuleBase" id="RU003357"/>
    </source>
</evidence>
<evidence type="ECO:0000256" key="9">
    <source>
        <dbReference type="ARBA" id="ARBA00023065"/>
    </source>
</evidence>
<dbReference type="CDD" id="cd01347">
    <property type="entry name" value="ligand_gated_channel"/>
    <property type="match status" value="1"/>
</dbReference>
<dbReference type="PROSITE" id="PS52016">
    <property type="entry name" value="TONB_DEPENDENT_REC_3"/>
    <property type="match status" value="1"/>
</dbReference>
<dbReference type="Pfam" id="PF07715">
    <property type="entry name" value="Plug"/>
    <property type="match status" value="1"/>
</dbReference>
<keyword evidence="3 14" id="KW-0813">Transport</keyword>
<evidence type="ECO:0000256" key="8">
    <source>
        <dbReference type="ARBA" id="ARBA00023004"/>
    </source>
</evidence>
<dbReference type="InterPro" id="IPR039426">
    <property type="entry name" value="TonB-dep_rcpt-like"/>
</dbReference>
<dbReference type="SUPFAM" id="SSF56935">
    <property type="entry name" value="Porins"/>
    <property type="match status" value="1"/>
</dbReference>
<keyword evidence="12 20" id="KW-0675">Receptor</keyword>
<evidence type="ECO:0000256" key="10">
    <source>
        <dbReference type="ARBA" id="ARBA00023077"/>
    </source>
</evidence>
<evidence type="ECO:0000313" key="20">
    <source>
        <dbReference type="EMBL" id="EKE68917.1"/>
    </source>
</evidence>
<keyword evidence="6 14" id="KW-0812">Transmembrane</keyword>
<dbReference type="Pfam" id="PF00593">
    <property type="entry name" value="TonB_dep_Rec_b-barrel"/>
    <property type="match status" value="1"/>
</dbReference>
<sequence length="701" mass="77851">MRYQNPTPLAAAIALALAGPALAADDTTETITVIGRQIQALDSSVDNGVLGSASILDTPFSVVSISEEELQAHQVSNLETLFSRDASVSVLGGAYSNWGSTMSIRGLALDYTNSFKINGLPFSNFTGEMPYEALERVDVLKGATGFMYGFAAPGGIVNYVTKKARKDSLSLAAGYRTDNIFNTQLDVSSRFGEADRFGLRANLGYEDGDTFTDGGHIRRNSAALAFDGKLTPELTWTVDLLYQDRDVDNVTSWFFTSLLDSDADLPATVDGSRNLSAKGSFEDSQTLVGMTSLAWQLADDWQLKADYSHTENNTRWVKTLNYLVNSDGDLRVRVYDQAFDTDFDTGQLMLSGQFATGWLEHNLVTGVSYQKTTGYRTDKPQKYVFWLTDPSDPSTFDNLYNPNPQRYDSQFVENNEKGYFVRQRSSFLSDTLSFGQHWQLLLGLRHIQYESVSYLAASNYSTSANTPTAALMFKPWQDTTFYGSYVEALEEGGIVGDSYANADQMLDPLKSKQYELGVKFERERWFASAALFRIEKGAAYGNSDNVYVQDGQSRFEGIELDGHLRLDDNWSLRANLMKLDSRYDNRAPGSSIQGNDVEATPDWQGALGLSYRVHAIPGLSLDAGAKYYGKRYLNAANNWRLPDYTLVDASASYQTRLWQRPLTLRATLTNLTDKRYWSTDGTGGLRIGEPRQLAVNASLAF</sequence>
<dbReference type="InterPro" id="IPR010105">
    <property type="entry name" value="TonB_sidphr_rcpt"/>
</dbReference>
<evidence type="ECO:0000256" key="12">
    <source>
        <dbReference type="ARBA" id="ARBA00023170"/>
    </source>
</evidence>
<keyword evidence="11 14" id="KW-0472">Membrane</keyword>
<comment type="caution">
    <text evidence="20">The sequence shown here is derived from an EMBL/GenBank/DDBJ whole genome shotgun (WGS) entry which is preliminary data.</text>
</comment>
<evidence type="ECO:0000259" key="19">
    <source>
        <dbReference type="Pfam" id="PF07715"/>
    </source>
</evidence>
<dbReference type="Proteomes" id="UP000006755">
    <property type="component" value="Unassembled WGS sequence"/>
</dbReference>
<keyword evidence="21" id="KW-1185">Reference proteome</keyword>
<reference evidence="20 21" key="1">
    <citation type="journal article" date="2012" name="J. Bacteriol.">
        <title>Genome Sequence of Gallaecimonas xiamenensis Type Strain 3-C-1.</title>
        <authorList>
            <person name="Lai Q."/>
            <person name="Wang L."/>
            <person name="Wang W."/>
            <person name="Shao Z."/>
        </authorList>
    </citation>
    <scope>NUCLEOTIDE SEQUENCE [LARGE SCALE GENOMIC DNA]</scope>
    <source>
        <strain evidence="20 21">3-C-1</strain>
    </source>
</reference>
<dbReference type="GO" id="GO:0015891">
    <property type="term" value="P:siderophore transport"/>
    <property type="evidence" value="ECO:0007669"/>
    <property type="project" value="InterPro"/>
</dbReference>
<dbReference type="eggNOG" id="COG4773">
    <property type="taxonomic scope" value="Bacteria"/>
</dbReference>
<evidence type="ECO:0000259" key="18">
    <source>
        <dbReference type="Pfam" id="PF00593"/>
    </source>
</evidence>
<feature type="domain" description="TonB-dependent receptor plug" evidence="19">
    <location>
        <begin position="56"/>
        <end position="156"/>
    </location>
</feature>
<keyword evidence="7 17" id="KW-0732">Signal</keyword>
<keyword evidence="13 14" id="KW-0998">Cell outer membrane</keyword>
<dbReference type="EMBL" id="AMRI01000027">
    <property type="protein sequence ID" value="EKE68917.1"/>
    <property type="molecule type" value="Genomic_DNA"/>
</dbReference>
<evidence type="ECO:0000256" key="1">
    <source>
        <dbReference type="ARBA" id="ARBA00004571"/>
    </source>
</evidence>
<comment type="similarity">
    <text evidence="2 14 16">Belongs to the TonB-dependent receptor family.</text>
</comment>
<keyword evidence="5" id="KW-0410">Iron transport</keyword>
<evidence type="ECO:0000256" key="2">
    <source>
        <dbReference type="ARBA" id="ARBA00009810"/>
    </source>
</evidence>
<name>K2J248_9GAMM</name>
<dbReference type="InterPro" id="IPR012910">
    <property type="entry name" value="Plug_dom"/>
</dbReference>
<dbReference type="RefSeq" id="WP_008486124.1">
    <property type="nucleotide sequence ID" value="NZ_AMRI01000027.1"/>
</dbReference>
<keyword evidence="9" id="KW-0406">Ion transport</keyword>
<evidence type="ECO:0000256" key="14">
    <source>
        <dbReference type="PROSITE-ProRule" id="PRU01360"/>
    </source>
</evidence>
<keyword evidence="4 14" id="KW-1134">Transmembrane beta strand</keyword>
<evidence type="ECO:0000256" key="15">
    <source>
        <dbReference type="PROSITE-ProRule" id="PRU10144"/>
    </source>
</evidence>
<evidence type="ECO:0000256" key="17">
    <source>
        <dbReference type="SAM" id="SignalP"/>
    </source>
</evidence>
<dbReference type="InterPro" id="IPR036942">
    <property type="entry name" value="Beta-barrel_TonB_sf"/>
</dbReference>
<proteinExistence type="inferred from homology"/>
<dbReference type="STRING" id="745411.B3C1_16069"/>
<feature type="signal peptide" evidence="17">
    <location>
        <begin position="1"/>
        <end position="23"/>
    </location>
</feature>
<dbReference type="InterPro" id="IPR037066">
    <property type="entry name" value="Plug_dom_sf"/>
</dbReference>